<gene>
    <name evidence="2" type="ORF">ERS007739_00223</name>
</gene>
<accession>A0A916P6N5</accession>
<dbReference type="AlphaFoldDB" id="A0A916P6N5"/>
<feature type="region of interest" description="Disordered" evidence="1">
    <location>
        <begin position="17"/>
        <end position="62"/>
    </location>
</feature>
<dbReference type="Proteomes" id="UP000039021">
    <property type="component" value="Unassembled WGS sequence"/>
</dbReference>
<comment type="caution">
    <text evidence="2">The sequence shown here is derived from an EMBL/GenBank/DDBJ whole genome shotgun (WGS) entry which is preliminary data.</text>
</comment>
<evidence type="ECO:0000313" key="2">
    <source>
        <dbReference type="EMBL" id="COW86258.1"/>
    </source>
</evidence>
<sequence>MNTSWYSPGYSFSCTSADPTHSTRRRLPSMGISRSSVPCSTSSGAVNAGARRGMVSPTCSSARPIPAGTRPWCTSGSVL</sequence>
<reference evidence="3" key="1">
    <citation type="submission" date="2015-03" db="EMBL/GenBank/DDBJ databases">
        <authorList>
            <consortium name="Pathogen Informatics"/>
        </authorList>
    </citation>
    <scope>NUCLEOTIDE SEQUENCE [LARGE SCALE GENOMIC DNA]</scope>
    <source>
        <strain evidence="3">N09902308</strain>
    </source>
</reference>
<protein>
    <submittedName>
        <fullName evidence="2">Uncharacterized protein</fullName>
    </submittedName>
</protein>
<evidence type="ECO:0000313" key="3">
    <source>
        <dbReference type="Proteomes" id="UP000039021"/>
    </source>
</evidence>
<name>A0A916P6N5_MYCTX</name>
<proteinExistence type="predicted"/>
<dbReference type="EMBL" id="CSBK01000054">
    <property type="protein sequence ID" value="COW86258.1"/>
    <property type="molecule type" value="Genomic_DNA"/>
</dbReference>
<organism evidence="2 3">
    <name type="scientific">Mycobacterium tuberculosis</name>
    <dbReference type="NCBI Taxonomy" id="1773"/>
    <lineage>
        <taxon>Bacteria</taxon>
        <taxon>Bacillati</taxon>
        <taxon>Actinomycetota</taxon>
        <taxon>Actinomycetes</taxon>
        <taxon>Mycobacteriales</taxon>
        <taxon>Mycobacteriaceae</taxon>
        <taxon>Mycobacterium</taxon>
        <taxon>Mycobacterium tuberculosis complex</taxon>
    </lineage>
</organism>
<evidence type="ECO:0000256" key="1">
    <source>
        <dbReference type="SAM" id="MobiDB-lite"/>
    </source>
</evidence>
<feature type="compositionally biased region" description="Polar residues" evidence="1">
    <location>
        <begin position="32"/>
        <end position="45"/>
    </location>
</feature>